<dbReference type="EMBL" id="BIMN01000001">
    <property type="protein sequence ID" value="GCE63340.1"/>
    <property type="molecule type" value="Genomic_DNA"/>
</dbReference>
<dbReference type="AlphaFoldDB" id="A0A478FTI7"/>
<evidence type="ECO:0000313" key="4">
    <source>
        <dbReference type="EMBL" id="GCE63340.1"/>
    </source>
</evidence>
<dbReference type="HAMAP" id="MF_00385">
    <property type="entry name" value="Ribosomal_bS16"/>
    <property type="match status" value="1"/>
</dbReference>
<evidence type="ECO:0000256" key="2">
    <source>
        <dbReference type="ARBA" id="ARBA00023274"/>
    </source>
</evidence>
<evidence type="ECO:0000256" key="1">
    <source>
        <dbReference type="ARBA" id="ARBA00022980"/>
    </source>
</evidence>
<evidence type="ECO:0000313" key="5">
    <source>
        <dbReference type="Proteomes" id="UP000324831"/>
    </source>
</evidence>
<accession>A0A478FTI7</accession>
<dbReference type="GO" id="GO:0003735">
    <property type="term" value="F:structural constituent of ribosome"/>
    <property type="evidence" value="ECO:0007669"/>
    <property type="project" value="InterPro"/>
</dbReference>
<dbReference type="SUPFAM" id="SSF54565">
    <property type="entry name" value="Ribosomal protein S16"/>
    <property type="match status" value="1"/>
</dbReference>
<sequence>MLKIRLSRGGRKALPIYRIVLIDSRKKRDGAYLDLLGTYNPFSKDIKLDLEKYSKYLSTGAQPTNIVKSLHKKITEVNN</sequence>
<keyword evidence="2 3" id="KW-0687">Ribonucleoprotein</keyword>
<proteinExistence type="inferred from homology"/>
<dbReference type="Proteomes" id="UP000324831">
    <property type="component" value="Unassembled WGS sequence"/>
</dbReference>
<evidence type="ECO:0000256" key="3">
    <source>
        <dbReference type="HAMAP-Rule" id="MF_00385"/>
    </source>
</evidence>
<dbReference type="PANTHER" id="PTHR12919">
    <property type="entry name" value="30S RIBOSOMAL PROTEIN S16"/>
    <property type="match status" value="1"/>
</dbReference>
<reference evidence="4 5" key="1">
    <citation type="submission" date="2019-01" db="EMBL/GenBank/DDBJ databases">
        <title>Draft genome sequences of Candidatus Mycoplasma haemohominis SWG34-3 identified from a patient with pyrexia, anemia and liver dysfunction.</title>
        <authorList>
            <person name="Sekizuka T."/>
            <person name="Hattori N."/>
            <person name="Katano H."/>
            <person name="Takuma T."/>
            <person name="Ito T."/>
            <person name="Arai N."/>
            <person name="Yanai R."/>
            <person name="Ishii S."/>
            <person name="Miura Y."/>
            <person name="Tokunaga T."/>
            <person name="Watanabe H."/>
            <person name="Nomura N."/>
            <person name="Eguchi J."/>
            <person name="Arai T."/>
            <person name="Hasegawa H."/>
            <person name="Nakamaki T."/>
            <person name="Wakita T."/>
            <person name="Niki Y."/>
            <person name="Kuroda M."/>
        </authorList>
    </citation>
    <scope>NUCLEOTIDE SEQUENCE [LARGE SCALE GENOMIC DNA]</scope>
    <source>
        <strain evidence="4">SWG34-3</strain>
    </source>
</reference>
<dbReference type="GO" id="GO:0005737">
    <property type="term" value="C:cytoplasm"/>
    <property type="evidence" value="ECO:0007669"/>
    <property type="project" value="UniProtKB-ARBA"/>
</dbReference>
<dbReference type="InterPro" id="IPR023803">
    <property type="entry name" value="Ribosomal_bS16_dom_sf"/>
</dbReference>
<dbReference type="InterPro" id="IPR020592">
    <property type="entry name" value="Ribosomal_bS16_CS"/>
</dbReference>
<dbReference type="PANTHER" id="PTHR12919:SF20">
    <property type="entry name" value="SMALL RIBOSOMAL SUBUNIT PROTEIN BS16M"/>
    <property type="match status" value="1"/>
</dbReference>
<dbReference type="GO" id="GO:0015935">
    <property type="term" value="C:small ribosomal subunit"/>
    <property type="evidence" value="ECO:0007669"/>
    <property type="project" value="TreeGrafter"/>
</dbReference>
<dbReference type="GO" id="GO:0006412">
    <property type="term" value="P:translation"/>
    <property type="evidence" value="ECO:0007669"/>
    <property type="project" value="UniProtKB-UniRule"/>
</dbReference>
<gene>
    <name evidence="3 4" type="primary">rpsP</name>
    <name evidence="4" type="ORF">MHSWG343_03290</name>
</gene>
<dbReference type="Pfam" id="PF00886">
    <property type="entry name" value="Ribosomal_S16"/>
    <property type="match status" value="1"/>
</dbReference>
<organism evidence="4 5">
    <name type="scientific">Candidatus Mycoplasma haematohominis</name>
    <dbReference type="NCBI Taxonomy" id="1494318"/>
    <lineage>
        <taxon>Bacteria</taxon>
        <taxon>Bacillati</taxon>
        <taxon>Mycoplasmatota</taxon>
        <taxon>Mollicutes</taxon>
        <taxon>Mycoplasmataceae</taxon>
        <taxon>Mycoplasma</taxon>
    </lineage>
</organism>
<dbReference type="PROSITE" id="PS00732">
    <property type="entry name" value="RIBOSOMAL_S16"/>
    <property type="match status" value="1"/>
</dbReference>
<dbReference type="InterPro" id="IPR000307">
    <property type="entry name" value="Ribosomal_bS16"/>
</dbReference>
<name>A0A478FTI7_9MOLU</name>
<protein>
    <recommendedName>
        <fullName evidence="3">Small ribosomal subunit protein bS16</fullName>
    </recommendedName>
</protein>
<dbReference type="NCBIfam" id="TIGR00002">
    <property type="entry name" value="S16"/>
    <property type="match status" value="1"/>
</dbReference>
<dbReference type="Gene3D" id="3.30.1320.10">
    <property type="match status" value="1"/>
</dbReference>
<keyword evidence="1 3" id="KW-0689">Ribosomal protein</keyword>
<comment type="caution">
    <text evidence="4">The sequence shown here is derived from an EMBL/GenBank/DDBJ whole genome shotgun (WGS) entry which is preliminary data.</text>
</comment>
<comment type="similarity">
    <text evidence="3">Belongs to the bacterial ribosomal protein bS16 family.</text>
</comment>